<dbReference type="Pfam" id="PF12854">
    <property type="entry name" value="PPR_1"/>
    <property type="match status" value="1"/>
</dbReference>
<dbReference type="Pfam" id="PF01535">
    <property type="entry name" value="PPR"/>
    <property type="match status" value="2"/>
</dbReference>
<organism evidence="4 5">
    <name type="scientific">Elaeis guineensis var. tenera</name>
    <name type="common">Oil palm</name>
    <dbReference type="NCBI Taxonomy" id="51953"/>
    <lineage>
        <taxon>Eukaryota</taxon>
        <taxon>Viridiplantae</taxon>
        <taxon>Streptophyta</taxon>
        <taxon>Embryophyta</taxon>
        <taxon>Tracheophyta</taxon>
        <taxon>Spermatophyta</taxon>
        <taxon>Magnoliopsida</taxon>
        <taxon>Liliopsida</taxon>
        <taxon>Arecaceae</taxon>
        <taxon>Arecoideae</taxon>
        <taxon>Cocoseae</taxon>
        <taxon>Elaeidinae</taxon>
        <taxon>Elaeis</taxon>
    </lineage>
</organism>
<evidence type="ECO:0000313" key="5">
    <source>
        <dbReference type="RefSeq" id="XP_010931018.2"/>
    </source>
</evidence>
<accession>A0A6I9RZU0</accession>
<dbReference type="FunFam" id="1.25.40.10:FF:000682">
    <property type="entry name" value="Pentatricopeptide repeat-containing protein At3g16610"/>
    <property type="match status" value="1"/>
</dbReference>
<reference evidence="5" key="1">
    <citation type="submission" date="2025-08" db="UniProtKB">
        <authorList>
            <consortium name="RefSeq"/>
        </authorList>
    </citation>
    <scope>IDENTIFICATION</scope>
</reference>
<dbReference type="Pfam" id="PF13041">
    <property type="entry name" value="PPR_2"/>
    <property type="match status" value="5"/>
</dbReference>
<dbReference type="Pfam" id="PF20431">
    <property type="entry name" value="E_motif"/>
    <property type="match status" value="1"/>
</dbReference>
<dbReference type="PANTHER" id="PTHR47926:SF482">
    <property type="entry name" value="PENTATRICOPEPTIDE REPEAT-CONTAINING PROTEIN CHLOROPLASTIC"/>
    <property type="match status" value="1"/>
</dbReference>
<dbReference type="PANTHER" id="PTHR47926">
    <property type="entry name" value="PENTATRICOPEPTIDE REPEAT-CONTAINING PROTEIN"/>
    <property type="match status" value="1"/>
</dbReference>
<feature type="repeat" description="PPR" evidence="3">
    <location>
        <begin position="665"/>
        <end position="695"/>
    </location>
</feature>
<feature type="repeat" description="PPR" evidence="3">
    <location>
        <begin position="225"/>
        <end position="259"/>
    </location>
</feature>
<dbReference type="GO" id="GO:0009451">
    <property type="term" value="P:RNA modification"/>
    <property type="evidence" value="ECO:0007669"/>
    <property type="project" value="InterPro"/>
</dbReference>
<dbReference type="PROSITE" id="PS51375">
    <property type="entry name" value="PPR"/>
    <property type="match status" value="8"/>
</dbReference>
<protein>
    <submittedName>
        <fullName evidence="5">LOW QUALITY PROTEIN: pentatricopeptide repeat-containing protein At1g06140, mitochondrial-like</fullName>
    </submittedName>
</protein>
<dbReference type="InterPro" id="IPR046848">
    <property type="entry name" value="E_motif"/>
</dbReference>
<feature type="repeat" description="PPR" evidence="3">
    <location>
        <begin position="93"/>
        <end position="123"/>
    </location>
</feature>
<feature type="repeat" description="PPR" evidence="3">
    <location>
        <begin position="124"/>
        <end position="158"/>
    </location>
</feature>
<evidence type="ECO:0000313" key="4">
    <source>
        <dbReference type="Proteomes" id="UP000504607"/>
    </source>
</evidence>
<dbReference type="InterPro" id="IPR046960">
    <property type="entry name" value="PPR_At4g14850-like_plant"/>
</dbReference>
<evidence type="ECO:0000256" key="3">
    <source>
        <dbReference type="PROSITE-ProRule" id="PRU00708"/>
    </source>
</evidence>
<sequence length="943" mass="105978">MMSSTLTNLLCPPLSSQKAQTKHQNAWNSILKYHLKLKNDRGILATFAEMEASGVAPDRLTLPLVLKACTRLHDVKLGKSIHSHISGTDLIEDVRVRTALIDFYCKCGFLDDAYELFEEMTQGDLASWNAMISGHVKNLQYRDSILLFSRMRRAGFDPNSVTLVSLLSACTKLSYLRLGKEIHCYCLRRGFFESEPHVGTSLIGFYSGFDIRWSRSVFDLMVLRNTVTWNAIIYGYFQVGGVDEALKVFVQMLVDNVSPDSVTLLAALQSCVEFGCFELGKQIHQFSVKYGFSSDKFVANALIDMYGKCANSESSTLAFEKMLIKDLAAWNAMISAYKNCMLYDKAFNLFKKMQLEDIKGNSITIATMLSICAHSGELEKGKQLHAYALKTGKKGDVAIEGALLSMYAELDCMVSSLQIFHGMDKLDVVLWNILFAGLIRNQLTSQAWSFFRQMQQMGTKPNSFTMVSLLAGCRDKLSLNVGRSIHGYVTRHGLDVNSSLSTALTNMYMDCGYESAALHIFWRSSDRDLVSWNAMIASYIRSGKPNEALLLFYLMHSEVKPNSATLINVLPSCTHMANLPQGRCLHAYILRRELGLAIDVPLGNALLTMYARCGSISDAEKVFENLPERDIVSWNAMIAAYGIHGRGEDAIHIFYQMLDAGERPTSVTFISVLSACSHSGLVEKGWEVFHSMTRDFHITPKVVHYSCMVDLLGRAGSLDKARDLIRSMPMEPDPSVWRALLSACQVFSNIELAKIIAGKLIELEPWNIANYILLSNIYAAAGNWEDVKALRALIKEKGFRKTPGNSWMAIRNQVNSFTAGDKLHPWLSISYTRLNWLLDGLNKDYIFLNQVWSYMMWRMGKKPTFLPELETNSCFYLWKTSLQIVITICLIICGECHLFSKFASDFHCSILAVKILKYLCVQVIKCPKLGVGHSLTLCFKNTQ</sequence>
<keyword evidence="1" id="KW-0677">Repeat</keyword>
<proteinExistence type="inferred from homology"/>
<gene>
    <name evidence="5" type="primary">LOC105052032</name>
</gene>
<comment type="similarity">
    <text evidence="2">Belongs to the PPR family. PCMP-E subfamily.</text>
</comment>
<dbReference type="FunFam" id="1.25.40.10:FF:000031">
    <property type="entry name" value="Pentatricopeptide repeat-containing protein mitochondrial"/>
    <property type="match status" value="1"/>
</dbReference>
<dbReference type="RefSeq" id="XP_010931018.2">
    <property type="nucleotide sequence ID" value="XM_010932716.3"/>
</dbReference>
<feature type="repeat" description="PPR" evidence="3">
    <location>
        <begin position="630"/>
        <end position="664"/>
    </location>
</feature>
<feature type="repeat" description="PPR" evidence="3">
    <location>
        <begin position="528"/>
        <end position="558"/>
    </location>
</feature>
<dbReference type="GO" id="GO:0003723">
    <property type="term" value="F:RNA binding"/>
    <property type="evidence" value="ECO:0007669"/>
    <property type="project" value="InterPro"/>
</dbReference>
<dbReference type="Gene3D" id="1.25.40.10">
    <property type="entry name" value="Tetratricopeptide repeat domain"/>
    <property type="match status" value="5"/>
</dbReference>
<dbReference type="OrthoDB" id="1887476at2759"/>
<keyword evidence="4" id="KW-1185">Reference proteome</keyword>
<dbReference type="Proteomes" id="UP000504607">
    <property type="component" value="Chromosome 9"/>
</dbReference>
<dbReference type="FunFam" id="1.25.40.10:FF:000343">
    <property type="entry name" value="Pentatricopeptide repeat-containing protein At3g58590"/>
    <property type="match status" value="1"/>
</dbReference>
<evidence type="ECO:0000256" key="1">
    <source>
        <dbReference type="ARBA" id="ARBA00022737"/>
    </source>
</evidence>
<evidence type="ECO:0000256" key="2">
    <source>
        <dbReference type="ARBA" id="ARBA00061659"/>
    </source>
</evidence>
<feature type="repeat" description="PPR" evidence="3">
    <location>
        <begin position="427"/>
        <end position="461"/>
    </location>
</feature>
<dbReference type="KEGG" id="egu:105052032"/>
<dbReference type="NCBIfam" id="TIGR00756">
    <property type="entry name" value="PPR"/>
    <property type="match status" value="9"/>
</dbReference>
<dbReference type="InterPro" id="IPR002885">
    <property type="entry name" value="PPR_rpt"/>
</dbReference>
<dbReference type="InParanoid" id="A0A6I9RZU0"/>
<dbReference type="SUPFAM" id="SSF48452">
    <property type="entry name" value="TPR-like"/>
    <property type="match status" value="1"/>
</dbReference>
<dbReference type="FunFam" id="1.25.40.10:FF:000280">
    <property type="entry name" value="Pentatricopeptide repeat-containing protein"/>
    <property type="match status" value="1"/>
</dbReference>
<dbReference type="FunFam" id="1.25.40.10:FF:000196">
    <property type="entry name" value="Pentatricopeptide repeat-containing protein At4g14850"/>
    <property type="match status" value="1"/>
</dbReference>
<name>A0A6I9RZU0_ELAGV</name>
<dbReference type="AlphaFoldDB" id="A0A6I9RZU0"/>
<dbReference type="InterPro" id="IPR011990">
    <property type="entry name" value="TPR-like_helical_dom_sf"/>
</dbReference>
<dbReference type="GeneID" id="105052032"/>
<feature type="repeat" description="PPR" evidence="3">
    <location>
        <begin position="326"/>
        <end position="360"/>
    </location>
</feature>